<dbReference type="RefSeq" id="XP_012180162.1">
    <property type="nucleotide sequence ID" value="XM_012324772.1"/>
</dbReference>
<dbReference type="AlphaFoldDB" id="J4H244"/>
<reference evidence="1 2" key="1">
    <citation type="journal article" date="2012" name="Appl. Environ. Microbiol.">
        <title>Short-read sequencing for genomic analysis of the brown rot fungus Fibroporia radiculosa.</title>
        <authorList>
            <person name="Tang J.D."/>
            <person name="Perkins A.D."/>
            <person name="Sonstegard T.S."/>
            <person name="Schroeder S.G."/>
            <person name="Burgess S.C."/>
            <person name="Diehl S.V."/>
        </authorList>
    </citation>
    <scope>NUCLEOTIDE SEQUENCE [LARGE SCALE GENOMIC DNA]</scope>
    <source>
        <strain evidence="1 2">TFFH 294</strain>
    </source>
</reference>
<dbReference type="Proteomes" id="UP000006352">
    <property type="component" value="Unassembled WGS sequence"/>
</dbReference>
<gene>
    <name evidence="1" type="ORF">FIBRA_02925</name>
</gene>
<sequence length="471" mass="53098">MTTPPATLPLHLDTQYGESVPRPEVNGREVLCGNKDRERMRHLQHAVSLNIVGVDDKAESLGSMPNTAPLDADVSLGHSIQLPVELWEKVIDYLADGCRGGNGSCKTYEARLQVLGRVCRGWHARCHFRVLERMDVWKMDKTEVYSLISSLKQDPERCHAITKTVLFHFQRESMSIFGTFAVCMAQKLPRVKCLVLLGCQWDTGQLHAQVFVHITLAFESVTVLELQAVRFPSAVVFGWLVRALPRLSSLKCWSVFFERHGYVAGRIWELHPLRLDGAEVRHSDDVVDFLVLIGTQLRHLVWRDLSSGKCQELLSVIAESLSSMHIDLADPLSFRQMFPSGYPHNLTPAVNLRVLSVSSDFEDLNGMAMILSRSRPSLPKLVEITIISIPHHTETYSSSIIQNKLDEVKTDSYALLDQAFSSLQYPVLQKVTFELHCVTRRSEVMEVISEESWESHVASRLPALHASGRLV</sequence>
<evidence type="ECO:0000313" key="1">
    <source>
        <dbReference type="EMBL" id="CCM00879.1"/>
    </source>
</evidence>
<dbReference type="OrthoDB" id="2790890at2759"/>
<dbReference type="HOGENOM" id="CLU_036316_0_2_1"/>
<evidence type="ECO:0000313" key="2">
    <source>
        <dbReference type="Proteomes" id="UP000006352"/>
    </source>
</evidence>
<organism evidence="1 2">
    <name type="scientific">Fibroporia radiculosa</name>
    <dbReference type="NCBI Taxonomy" id="599839"/>
    <lineage>
        <taxon>Eukaryota</taxon>
        <taxon>Fungi</taxon>
        <taxon>Dikarya</taxon>
        <taxon>Basidiomycota</taxon>
        <taxon>Agaricomycotina</taxon>
        <taxon>Agaricomycetes</taxon>
        <taxon>Polyporales</taxon>
        <taxon>Fibroporiaceae</taxon>
        <taxon>Fibroporia</taxon>
    </lineage>
</organism>
<dbReference type="InParanoid" id="J4H244"/>
<dbReference type="EMBL" id="HE797009">
    <property type="protein sequence ID" value="CCM00879.1"/>
    <property type="molecule type" value="Genomic_DNA"/>
</dbReference>
<name>J4H244_9APHY</name>
<proteinExistence type="predicted"/>
<evidence type="ECO:0008006" key="3">
    <source>
        <dbReference type="Google" id="ProtNLM"/>
    </source>
</evidence>
<keyword evidence="2" id="KW-1185">Reference proteome</keyword>
<accession>J4H244</accession>
<protein>
    <recommendedName>
        <fullName evidence="3">F-box domain-containing protein</fullName>
    </recommendedName>
</protein>
<dbReference type="GeneID" id="24095790"/>